<gene>
    <name evidence="3" type="ORF">J1M35_13885</name>
</gene>
<organism evidence="3 4">
    <name type="scientific">Ottowia testudinis</name>
    <dbReference type="NCBI Taxonomy" id="2816950"/>
    <lineage>
        <taxon>Bacteria</taxon>
        <taxon>Pseudomonadati</taxon>
        <taxon>Pseudomonadota</taxon>
        <taxon>Betaproteobacteria</taxon>
        <taxon>Burkholderiales</taxon>
        <taxon>Comamonadaceae</taxon>
        <taxon>Ottowia</taxon>
    </lineage>
</organism>
<keyword evidence="2" id="KW-0732">Signal</keyword>
<dbReference type="KEGG" id="otd:J1M35_13885"/>
<dbReference type="Proteomes" id="UP000663903">
    <property type="component" value="Chromosome"/>
</dbReference>
<dbReference type="AlphaFoldDB" id="A0A975CD55"/>
<proteinExistence type="predicted"/>
<feature type="region of interest" description="Disordered" evidence="1">
    <location>
        <begin position="245"/>
        <end position="267"/>
    </location>
</feature>
<protein>
    <submittedName>
        <fullName evidence="3">Uncharacterized protein</fullName>
    </submittedName>
</protein>
<feature type="signal peptide" evidence="2">
    <location>
        <begin position="1"/>
        <end position="21"/>
    </location>
</feature>
<dbReference type="RefSeq" id="WP_208007766.1">
    <property type="nucleotide sequence ID" value="NZ_CP071796.1"/>
</dbReference>
<evidence type="ECO:0000256" key="2">
    <source>
        <dbReference type="SAM" id="SignalP"/>
    </source>
</evidence>
<accession>A0A975CD55</accession>
<feature type="chain" id="PRO_5037156373" evidence="2">
    <location>
        <begin position="22"/>
        <end position="332"/>
    </location>
</feature>
<sequence length="332" mass="35291">MHLLLRAFALAAALLPLASWAENAPQPADRALVPFDFPVRPAEQRPSCAFDNLKLPSNARVLAAGAYSGRALDYQIDQSGHQATRIDVAVNSPARPVVLMLGAYEPTVWAIGWSPGTRIAAVLVSGYHRQAVAGLKKTVPVLNSSHDNKGPCGYFYIGDNEQLGRLNPLAQRVFGKPVEMVYPARDGRAALGDPLPEGVQLLTSSATPPDAFRDAKAPLAGPAGIQDAVRRGLLRPATSADADAWAQASARAAPKNDLPPVAGQDPMKAHRPAWRDAYVVLQPMTYPAGLYGAHSLSFVVPKGVPMPTGNPGHSDVYDFNTLSCVGALCRTR</sequence>
<keyword evidence="4" id="KW-1185">Reference proteome</keyword>
<dbReference type="EMBL" id="CP071796">
    <property type="protein sequence ID" value="QTD44210.1"/>
    <property type="molecule type" value="Genomic_DNA"/>
</dbReference>
<evidence type="ECO:0000313" key="4">
    <source>
        <dbReference type="Proteomes" id="UP000663903"/>
    </source>
</evidence>
<reference evidence="3" key="1">
    <citation type="submission" date="2021-03" db="EMBL/GenBank/DDBJ databases">
        <title>Ottowia sp. 27C isolated from the cloaca of a Giant Asian pond turtle (Heosemys grandis).</title>
        <authorList>
            <person name="Spergser J."/>
            <person name="Busse H.-J."/>
        </authorList>
    </citation>
    <scope>NUCLEOTIDE SEQUENCE</scope>
    <source>
        <strain evidence="3">27C</strain>
    </source>
</reference>
<evidence type="ECO:0000256" key="1">
    <source>
        <dbReference type="SAM" id="MobiDB-lite"/>
    </source>
</evidence>
<name>A0A975CD55_9BURK</name>
<evidence type="ECO:0000313" key="3">
    <source>
        <dbReference type="EMBL" id="QTD44210.1"/>
    </source>
</evidence>